<proteinExistence type="predicted"/>
<evidence type="ECO:0000313" key="3">
    <source>
        <dbReference type="Proteomes" id="UP000264353"/>
    </source>
</evidence>
<dbReference type="AlphaFoldDB" id="A0A397YLF4"/>
<dbReference type="PANTHER" id="PTHR47074">
    <property type="entry name" value="BNAC02G40300D PROTEIN"/>
    <property type="match status" value="1"/>
</dbReference>
<evidence type="ECO:0000313" key="2">
    <source>
        <dbReference type="EMBL" id="RID52754.1"/>
    </source>
</evidence>
<dbReference type="Proteomes" id="UP000264353">
    <property type="component" value="Chromosome A7"/>
</dbReference>
<protein>
    <recommendedName>
        <fullName evidence="1">Reverse transcriptase zinc-binding domain-containing protein</fullName>
    </recommendedName>
</protein>
<gene>
    <name evidence="2" type="ORF">BRARA_G00195</name>
</gene>
<feature type="domain" description="Reverse transcriptase zinc-binding" evidence="1">
    <location>
        <begin position="2"/>
        <end position="39"/>
    </location>
</feature>
<dbReference type="InterPro" id="IPR026960">
    <property type="entry name" value="RVT-Znf"/>
</dbReference>
<dbReference type="Pfam" id="PF13966">
    <property type="entry name" value="zf-RVT"/>
    <property type="match status" value="1"/>
</dbReference>
<dbReference type="EMBL" id="CM010634">
    <property type="protein sequence ID" value="RID52754.1"/>
    <property type="molecule type" value="Genomic_DNA"/>
</dbReference>
<sequence length="240" mass="27329">MERLRSRGIQVDPACKVCNVGIETICHLLFTCPMAKDTWERSSIKLPSAGFSQNSVFLNVYHLLDLNRKSPKDSGTVSFPWILWHLWKARNGLAFDKTHYSFVSVLSRARAEAAVWFKLNSAQTDEVQFSENSQGSTMAWSKHPSGYLKCNIGVSWLDCQANCGVAWILHDDKGKPILHSRQAFSNVETKREAEFMAMHWAVSDMINTRQQRILFESTCTLARETFLNPSGFIQHQPPYV</sequence>
<dbReference type="PANTHER" id="PTHR47074:SF53">
    <property type="entry name" value="REVERSE TRANSCRIPTASE-LIKE PROTEIN"/>
    <property type="match status" value="1"/>
</dbReference>
<name>A0A397YLF4_BRACM</name>
<accession>A0A397YLF4</accession>
<evidence type="ECO:0000259" key="1">
    <source>
        <dbReference type="Pfam" id="PF13966"/>
    </source>
</evidence>
<dbReference type="InterPro" id="IPR052929">
    <property type="entry name" value="RNase_H-like_EbsB-rel"/>
</dbReference>
<organism evidence="2 3">
    <name type="scientific">Brassica campestris</name>
    <name type="common">Field mustard</name>
    <dbReference type="NCBI Taxonomy" id="3711"/>
    <lineage>
        <taxon>Eukaryota</taxon>
        <taxon>Viridiplantae</taxon>
        <taxon>Streptophyta</taxon>
        <taxon>Embryophyta</taxon>
        <taxon>Tracheophyta</taxon>
        <taxon>Spermatophyta</taxon>
        <taxon>Magnoliopsida</taxon>
        <taxon>eudicotyledons</taxon>
        <taxon>Gunneridae</taxon>
        <taxon>Pentapetalae</taxon>
        <taxon>rosids</taxon>
        <taxon>malvids</taxon>
        <taxon>Brassicales</taxon>
        <taxon>Brassicaceae</taxon>
        <taxon>Brassiceae</taxon>
        <taxon>Brassica</taxon>
    </lineage>
</organism>
<reference evidence="2 3" key="1">
    <citation type="submission" date="2018-06" db="EMBL/GenBank/DDBJ databases">
        <title>WGS assembly of Brassica rapa FPsc.</title>
        <authorList>
            <person name="Bowman J."/>
            <person name="Kohchi T."/>
            <person name="Yamato K."/>
            <person name="Jenkins J."/>
            <person name="Shu S."/>
            <person name="Ishizaki K."/>
            <person name="Yamaoka S."/>
            <person name="Nishihama R."/>
            <person name="Nakamura Y."/>
            <person name="Berger F."/>
            <person name="Adam C."/>
            <person name="Aki S."/>
            <person name="Althoff F."/>
            <person name="Araki T."/>
            <person name="Arteaga-Vazquez M."/>
            <person name="Balasubrmanian S."/>
            <person name="Bauer D."/>
            <person name="Boehm C."/>
            <person name="Briginshaw L."/>
            <person name="Caballero-Perez J."/>
            <person name="Catarino B."/>
            <person name="Chen F."/>
            <person name="Chiyoda S."/>
            <person name="Chovatia M."/>
            <person name="Davies K."/>
            <person name="Delmans M."/>
            <person name="Demura T."/>
            <person name="Dierschke T."/>
            <person name="Dolan L."/>
            <person name="Dorantes-Acosta A."/>
            <person name="Eklund D."/>
            <person name="Florent S."/>
            <person name="Flores-Sandoval E."/>
            <person name="Fujiyama A."/>
            <person name="Fukuzawa H."/>
            <person name="Galik B."/>
            <person name="Grimanelli D."/>
            <person name="Grimwood J."/>
            <person name="Grossniklaus U."/>
            <person name="Hamada T."/>
            <person name="Haseloff J."/>
            <person name="Hetherington A."/>
            <person name="Higo A."/>
            <person name="Hirakawa Y."/>
            <person name="Hundley H."/>
            <person name="Ikeda Y."/>
            <person name="Inoue K."/>
            <person name="Inoue S."/>
            <person name="Ishida S."/>
            <person name="Jia Q."/>
            <person name="Kakita M."/>
            <person name="Kanazawa T."/>
            <person name="Kawai Y."/>
            <person name="Kawashima T."/>
            <person name="Kennedy M."/>
            <person name="Kinose K."/>
            <person name="Kinoshita T."/>
            <person name="Kohara Y."/>
            <person name="Koide E."/>
            <person name="Komatsu K."/>
            <person name="Kopischke S."/>
            <person name="Kubo M."/>
            <person name="Kyozuka J."/>
            <person name="Lagercrantz U."/>
            <person name="Lin S."/>
            <person name="Lindquist E."/>
            <person name="Lipzen A."/>
            <person name="Lu C."/>
            <person name="Luna E."/>
            <person name="Martienssen R."/>
            <person name="Minamino N."/>
            <person name="Mizutani M."/>
            <person name="Mizutani M."/>
            <person name="Mochizuki N."/>
            <person name="Monte I."/>
            <person name="Mosher R."/>
            <person name="Nagasaki H."/>
            <person name="Nakagami H."/>
            <person name="Naramoto S."/>
            <person name="Nishitani K."/>
            <person name="Ohtani M."/>
            <person name="Okamoto T."/>
            <person name="Okumura M."/>
            <person name="Phillips J."/>
            <person name="Pollak B."/>
            <person name="Reinders A."/>
            <person name="Roevekamp M."/>
            <person name="Sano R."/>
            <person name="Sawa S."/>
            <person name="Schmid M."/>
            <person name="Shirakawa M."/>
            <person name="Solano R."/>
            <person name="Spunde A."/>
            <person name="Suetsugu N."/>
            <person name="Sugano S."/>
            <person name="Sugiyama A."/>
            <person name="Sun R."/>
            <person name="Suzuki Y."/>
            <person name="Takenaka M."/>
            <person name="Takezawa D."/>
            <person name="Tomogane H."/>
            <person name="Tsuzuki M."/>
            <person name="Ueda T."/>
            <person name="Umeda M."/>
            <person name="Ward J."/>
            <person name="Watanabe Y."/>
            <person name="Yazaki K."/>
            <person name="Yokoyama R."/>
            <person name="Yoshitake Y."/>
            <person name="Yotsui I."/>
            <person name="Zachgo S."/>
            <person name="Schmutz J."/>
        </authorList>
    </citation>
    <scope>NUCLEOTIDE SEQUENCE [LARGE SCALE GENOMIC DNA]</scope>
    <source>
        <strain evidence="3">cv. B-3</strain>
    </source>
</reference>